<gene>
    <name evidence="11" type="ORF">CCGE525_31370</name>
</gene>
<evidence type="ECO:0000256" key="4">
    <source>
        <dbReference type="ARBA" id="ARBA00022475"/>
    </source>
</evidence>
<dbReference type="CDD" id="cd06261">
    <property type="entry name" value="TM_PBP2"/>
    <property type="match status" value="1"/>
</dbReference>
<dbReference type="AlphaFoldDB" id="A0A387FVM4"/>
<dbReference type="RefSeq" id="WP_120708098.1">
    <property type="nucleotide sequence ID" value="NZ_CP032695.1"/>
</dbReference>
<feature type="transmembrane region" description="Helical" evidence="9">
    <location>
        <begin position="86"/>
        <end position="106"/>
    </location>
</feature>
<dbReference type="Proteomes" id="UP000282195">
    <property type="component" value="Plasmid pRCCGE525c"/>
</dbReference>
<dbReference type="EMBL" id="CP032695">
    <property type="protein sequence ID" value="AYG63190.1"/>
    <property type="molecule type" value="Genomic_DNA"/>
</dbReference>
<keyword evidence="12" id="KW-1185">Reference proteome</keyword>
<evidence type="ECO:0000313" key="11">
    <source>
        <dbReference type="EMBL" id="AYG63190.1"/>
    </source>
</evidence>
<keyword evidence="8 9" id="KW-0472">Membrane</keyword>
<dbReference type="SUPFAM" id="SSF161098">
    <property type="entry name" value="MetI-like"/>
    <property type="match status" value="1"/>
</dbReference>
<feature type="transmembrane region" description="Helical" evidence="9">
    <location>
        <begin position="20"/>
        <end position="45"/>
    </location>
</feature>
<dbReference type="KEGG" id="rjg:CCGE525_31370"/>
<dbReference type="PANTHER" id="PTHR30614:SF0">
    <property type="entry name" value="L-CYSTINE TRANSPORT SYSTEM PERMEASE PROTEIN TCYL"/>
    <property type="match status" value="1"/>
</dbReference>
<dbReference type="InterPro" id="IPR000515">
    <property type="entry name" value="MetI-like"/>
</dbReference>
<proteinExistence type="inferred from homology"/>
<sequence length="224" mass="24695">MHYTLQFRSIREYLPLLWDAAQTTLSISVLAIILSVIIGCGLAIMRRSQSRLARVLAIAYIEIMRNTPLLVILYIVYFALPAMGLRFSPFSAALIGLTLNSAGYMAEIIRAGLVAIAHGQFEAARAQGFNPVQTYRHIILPQVFRVIYAPLGNQVIAVILASSLASAVAVEDVASWMQTVGSTSFRFFETFLVAAGVYLVLCQAVNLIRLAIGRMLFRDNGVRR</sequence>
<dbReference type="Pfam" id="PF00528">
    <property type="entry name" value="BPD_transp_1"/>
    <property type="match status" value="1"/>
</dbReference>
<evidence type="ECO:0000256" key="5">
    <source>
        <dbReference type="ARBA" id="ARBA00022692"/>
    </source>
</evidence>
<feature type="transmembrane region" description="Helical" evidence="9">
    <location>
        <begin position="190"/>
        <end position="208"/>
    </location>
</feature>
<evidence type="ECO:0000256" key="8">
    <source>
        <dbReference type="ARBA" id="ARBA00023136"/>
    </source>
</evidence>
<dbReference type="NCBIfam" id="TIGR01726">
    <property type="entry name" value="HEQRo_perm_3TM"/>
    <property type="match status" value="1"/>
</dbReference>
<feature type="domain" description="ABC transmembrane type-1" evidence="10">
    <location>
        <begin position="21"/>
        <end position="209"/>
    </location>
</feature>
<evidence type="ECO:0000256" key="7">
    <source>
        <dbReference type="ARBA" id="ARBA00022989"/>
    </source>
</evidence>
<dbReference type="PANTHER" id="PTHR30614">
    <property type="entry name" value="MEMBRANE COMPONENT OF AMINO ACID ABC TRANSPORTER"/>
    <property type="match status" value="1"/>
</dbReference>
<reference evidence="11 12" key="1">
    <citation type="submission" date="2018-10" db="EMBL/GenBank/DDBJ databases">
        <title>Rhizobium etli, R. leguminosarum and a new Rhizobium genospecies from Phaseolus dumosus.</title>
        <authorList>
            <person name="Ramirez-Puebla S.T."/>
            <person name="Rogel-Hernandez M.A."/>
            <person name="Guerrero G."/>
            <person name="Ormeno-Orrillo E."/>
            <person name="Martinez-Romero J.C."/>
            <person name="Negrete-Yankelevich S."/>
            <person name="Martinez-Romero E."/>
        </authorList>
    </citation>
    <scope>NUCLEOTIDE SEQUENCE [LARGE SCALE GENOMIC DNA]</scope>
    <source>
        <strain evidence="11 12">CCGE525</strain>
        <plasmid evidence="12">prccge525c</plasmid>
    </source>
</reference>
<organism evidence="11 12">
    <name type="scientific">Rhizobium jaguaris</name>
    <dbReference type="NCBI Taxonomy" id="1312183"/>
    <lineage>
        <taxon>Bacteria</taxon>
        <taxon>Pseudomonadati</taxon>
        <taxon>Pseudomonadota</taxon>
        <taxon>Alphaproteobacteria</taxon>
        <taxon>Hyphomicrobiales</taxon>
        <taxon>Rhizobiaceae</taxon>
        <taxon>Rhizobium/Agrobacterium group</taxon>
        <taxon>Rhizobium</taxon>
    </lineage>
</organism>
<evidence type="ECO:0000256" key="6">
    <source>
        <dbReference type="ARBA" id="ARBA00022970"/>
    </source>
</evidence>
<protein>
    <submittedName>
        <fullName evidence="11">Amino acid ABC transporter permease</fullName>
    </submittedName>
</protein>
<keyword evidence="3 9" id="KW-0813">Transport</keyword>
<comment type="subcellular location">
    <subcellularLocation>
        <location evidence="1">Cell inner membrane</location>
        <topology evidence="1">Multi-pass membrane protein</topology>
    </subcellularLocation>
    <subcellularLocation>
        <location evidence="9">Cell membrane</location>
        <topology evidence="9">Multi-pass membrane protein</topology>
    </subcellularLocation>
</comment>
<dbReference type="GO" id="GO:0022857">
    <property type="term" value="F:transmembrane transporter activity"/>
    <property type="evidence" value="ECO:0007669"/>
    <property type="project" value="InterPro"/>
</dbReference>
<accession>A0A387FVM4</accession>
<keyword evidence="11" id="KW-0614">Plasmid</keyword>
<geneLocation type="plasmid" evidence="12">
    <name>prccge525c</name>
</geneLocation>
<evidence type="ECO:0000256" key="1">
    <source>
        <dbReference type="ARBA" id="ARBA00004429"/>
    </source>
</evidence>
<evidence type="ECO:0000259" key="10">
    <source>
        <dbReference type="PROSITE" id="PS50928"/>
    </source>
</evidence>
<dbReference type="InterPro" id="IPR043429">
    <property type="entry name" value="ArtM/GltK/GlnP/TcyL/YhdX-like"/>
</dbReference>
<dbReference type="GO" id="GO:0043190">
    <property type="term" value="C:ATP-binding cassette (ABC) transporter complex"/>
    <property type="evidence" value="ECO:0007669"/>
    <property type="project" value="InterPro"/>
</dbReference>
<feature type="transmembrane region" description="Helical" evidence="9">
    <location>
        <begin position="146"/>
        <end position="170"/>
    </location>
</feature>
<dbReference type="PROSITE" id="PS50928">
    <property type="entry name" value="ABC_TM1"/>
    <property type="match status" value="1"/>
</dbReference>
<evidence type="ECO:0000313" key="12">
    <source>
        <dbReference type="Proteomes" id="UP000282195"/>
    </source>
</evidence>
<dbReference type="InterPro" id="IPR010065">
    <property type="entry name" value="AA_ABC_transptr_permease_3TM"/>
</dbReference>
<evidence type="ECO:0000256" key="3">
    <source>
        <dbReference type="ARBA" id="ARBA00022448"/>
    </source>
</evidence>
<dbReference type="InterPro" id="IPR035906">
    <property type="entry name" value="MetI-like_sf"/>
</dbReference>
<comment type="similarity">
    <text evidence="2">Belongs to the binding-protein-dependent transport system permease family. HisMQ subfamily.</text>
</comment>
<keyword evidence="5 9" id="KW-0812">Transmembrane</keyword>
<evidence type="ECO:0000256" key="9">
    <source>
        <dbReference type="RuleBase" id="RU363032"/>
    </source>
</evidence>
<dbReference type="GO" id="GO:0006865">
    <property type="term" value="P:amino acid transport"/>
    <property type="evidence" value="ECO:0007669"/>
    <property type="project" value="UniProtKB-KW"/>
</dbReference>
<keyword evidence="6" id="KW-0029">Amino-acid transport</keyword>
<name>A0A387FVM4_9HYPH</name>
<feature type="transmembrane region" description="Helical" evidence="9">
    <location>
        <begin position="57"/>
        <end position="80"/>
    </location>
</feature>
<keyword evidence="7 9" id="KW-1133">Transmembrane helix</keyword>
<dbReference type="OrthoDB" id="7341446at2"/>
<dbReference type="Gene3D" id="1.10.3720.10">
    <property type="entry name" value="MetI-like"/>
    <property type="match status" value="1"/>
</dbReference>
<keyword evidence="4" id="KW-1003">Cell membrane</keyword>
<evidence type="ECO:0000256" key="2">
    <source>
        <dbReference type="ARBA" id="ARBA00010072"/>
    </source>
</evidence>